<keyword evidence="1" id="KW-0472">Membrane</keyword>
<dbReference type="AlphaFoldDB" id="W4LDA2"/>
<evidence type="ECO:0000256" key="1">
    <source>
        <dbReference type="SAM" id="Phobius"/>
    </source>
</evidence>
<dbReference type="HOGENOM" id="CLU_2068831_0_0_7"/>
<dbReference type="EMBL" id="AZHX01002255">
    <property type="protein sequence ID" value="ETW95909.1"/>
    <property type="molecule type" value="Genomic_DNA"/>
</dbReference>
<accession>W4LDA2</accession>
<keyword evidence="3" id="KW-1185">Reference proteome</keyword>
<protein>
    <submittedName>
        <fullName evidence="2">Uncharacterized protein</fullName>
    </submittedName>
</protein>
<feature type="transmembrane region" description="Helical" evidence="1">
    <location>
        <begin position="12"/>
        <end position="31"/>
    </location>
</feature>
<comment type="caution">
    <text evidence="2">The sequence shown here is derived from an EMBL/GenBank/DDBJ whole genome shotgun (WGS) entry which is preliminary data.</text>
</comment>
<gene>
    <name evidence="2" type="ORF">ETSY2_47410</name>
</gene>
<feature type="transmembrane region" description="Helical" evidence="1">
    <location>
        <begin position="51"/>
        <end position="69"/>
    </location>
</feature>
<dbReference type="Proteomes" id="UP000019140">
    <property type="component" value="Unassembled WGS sequence"/>
</dbReference>
<reference evidence="2 3" key="1">
    <citation type="journal article" date="2014" name="Nature">
        <title>An environmental bacterial taxon with a large and distinct metabolic repertoire.</title>
        <authorList>
            <person name="Wilson M.C."/>
            <person name="Mori T."/>
            <person name="Ruckert C."/>
            <person name="Uria A.R."/>
            <person name="Helf M.J."/>
            <person name="Takada K."/>
            <person name="Gernert C."/>
            <person name="Steffens U.A."/>
            <person name="Heycke N."/>
            <person name="Schmitt S."/>
            <person name="Rinke C."/>
            <person name="Helfrich E.J."/>
            <person name="Brachmann A.O."/>
            <person name="Gurgui C."/>
            <person name="Wakimoto T."/>
            <person name="Kracht M."/>
            <person name="Crusemann M."/>
            <person name="Hentschel U."/>
            <person name="Abe I."/>
            <person name="Matsunaga S."/>
            <person name="Kalinowski J."/>
            <person name="Takeyama H."/>
            <person name="Piel J."/>
        </authorList>
    </citation>
    <scope>NUCLEOTIDE SEQUENCE [LARGE SCALE GENOMIC DNA]</scope>
    <source>
        <strain evidence="3">TSY2</strain>
    </source>
</reference>
<keyword evidence="1" id="KW-1133">Transmembrane helix</keyword>
<sequence length="118" mass="13029">MLQAGRFTLEALSSFVLPLLYGLLGACAYVLRTLTVEIRTYTYRHQSDVRFRLRLYLGVLAGFAVAWFVNTDTAPTLAESITPLALAFLAGYSVELVFAAMDALIDTFSNERSHAQSS</sequence>
<dbReference type="PROSITE" id="PS51257">
    <property type="entry name" value="PROKAR_LIPOPROTEIN"/>
    <property type="match status" value="1"/>
</dbReference>
<organism evidence="2 3">
    <name type="scientific">Candidatus Entotheonella gemina</name>
    <dbReference type="NCBI Taxonomy" id="1429439"/>
    <lineage>
        <taxon>Bacteria</taxon>
        <taxon>Pseudomonadati</taxon>
        <taxon>Nitrospinota/Tectimicrobiota group</taxon>
        <taxon>Candidatus Tectimicrobiota</taxon>
        <taxon>Candidatus Entotheonellia</taxon>
        <taxon>Candidatus Entotheonellales</taxon>
        <taxon>Candidatus Entotheonellaceae</taxon>
        <taxon>Candidatus Entotheonella</taxon>
    </lineage>
</organism>
<evidence type="ECO:0000313" key="2">
    <source>
        <dbReference type="EMBL" id="ETW95909.1"/>
    </source>
</evidence>
<proteinExistence type="predicted"/>
<keyword evidence="1" id="KW-0812">Transmembrane</keyword>
<name>W4LDA2_9BACT</name>
<feature type="transmembrane region" description="Helical" evidence="1">
    <location>
        <begin position="81"/>
        <end position="105"/>
    </location>
</feature>
<evidence type="ECO:0000313" key="3">
    <source>
        <dbReference type="Proteomes" id="UP000019140"/>
    </source>
</evidence>